<accession>A0A5N6QFP2</accession>
<evidence type="ECO:0000313" key="3">
    <source>
        <dbReference type="Proteomes" id="UP000327013"/>
    </source>
</evidence>
<dbReference type="InterPro" id="IPR053151">
    <property type="entry name" value="RNase_H-like"/>
</dbReference>
<dbReference type="CDD" id="cd06222">
    <property type="entry name" value="RNase_H_like"/>
    <property type="match status" value="1"/>
</dbReference>
<dbReference type="Proteomes" id="UP000327013">
    <property type="component" value="Chromosome 1"/>
</dbReference>
<protein>
    <recommendedName>
        <fullName evidence="1">RNase H type-1 domain-containing protein</fullName>
    </recommendedName>
</protein>
<proteinExistence type="predicted"/>
<gene>
    <name evidence="2" type="ORF">FH972_002531</name>
</gene>
<dbReference type="GO" id="GO:0003676">
    <property type="term" value="F:nucleic acid binding"/>
    <property type="evidence" value="ECO:0007669"/>
    <property type="project" value="InterPro"/>
</dbReference>
<name>A0A5N6QFP2_9ROSI</name>
<dbReference type="InterPro" id="IPR036397">
    <property type="entry name" value="RNaseH_sf"/>
</dbReference>
<dbReference type="AlphaFoldDB" id="A0A5N6QFP2"/>
<evidence type="ECO:0000313" key="2">
    <source>
        <dbReference type="EMBL" id="KAE7997945.1"/>
    </source>
</evidence>
<dbReference type="PANTHER" id="PTHR47723:SF21">
    <property type="entry name" value="POLYNUCLEOTIDYL TRANSFERASE, RIBONUCLEASE H-LIKE SUPERFAMILY PROTEIN"/>
    <property type="match status" value="1"/>
</dbReference>
<organism evidence="2 3">
    <name type="scientific">Carpinus fangiana</name>
    <dbReference type="NCBI Taxonomy" id="176857"/>
    <lineage>
        <taxon>Eukaryota</taxon>
        <taxon>Viridiplantae</taxon>
        <taxon>Streptophyta</taxon>
        <taxon>Embryophyta</taxon>
        <taxon>Tracheophyta</taxon>
        <taxon>Spermatophyta</taxon>
        <taxon>Magnoliopsida</taxon>
        <taxon>eudicotyledons</taxon>
        <taxon>Gunneridae</taxon>
        <taxon>Pentapetalae</taxon>
        <taxon>rosids</taxon>
        <taxon>fabids</taxon>
        <taxon>Fagales</taxon>
        <taxon>Betulaceae</taxon>
        <taxon>Carpinus</taxon>
    </lineage>
</organism>
<dbReference type="PANTHER" id="PTHR47723">
    <property type="entry name" value="OS05G0353850 PROTEIN"/>
    <property type="match status" value="1"/>
</dbReference>
<keyword evidence="3" id="KW-1185">Reference proteome</keyword>
<dbReference type="InterPro" id="IPR044730">
    <property type="entry name" value="RNase_H-like_dom_plant"/>
</dbReference>
<feature type="domain" description="RNase H type-1" evidence="1">
    <location>
        <begin position="4"/>
        <end position="76"/>
    </location>
</feature>
<reference evidence="2 3" key="1">
    <citation type="submission" date="2019-06" db="EMBL/GenBank/DDBJ databases">
        <title>A chromosomal-level reference genome of Carpinus fangiana (Coryloideae, Betulaceae).</title>
        <authorList>
            <person name="Yang X."/>
            <person name="Wang Z."/>
            <person name="Zhang L."/>
            <person name="Hao G."/>
            <person name="Liu J."/>
            <person name="Yang Y."/>
        </authorList>
    </citation>
    <scope>NUCLEOTIDE SEQUENCE [LARGE SCALE GENOMIC DNA]</scope>
    <source>
        <strain evidence="2">Cfa_2016G</strain>
        <tissue evidence="2">Leaf</tissue>
    </source>
</reference>
<dbReference type="Gene3D" id="3.30.420.10">
    <property type="entry name" value="Ribonuclease H-like superfamily/Ribonuclease H"/>
    <property type="match status" value="1"/>
</dbReference>
<dbReference type="GO" id="GO:0004523">
    <property type="term" value="F:RNA-DNA hybrid ribonuclease activity"/>
    <property type="evidence" value="ECO:0007669"/>
    <property type="project" value="InterPro"/>
</dbReference>
<evidence type="ECO:0000259" key="1">
    <source>
        <dbReference type="Pfam" id="PF13456"/>
    </source>
</evidence>
<dbReference type="Pfam" id="PF13456">
    <property type="entry name" value="RVT_3"/>
    <property type="match status" value="1"/>
</dbReference>
<dbReference type="EMBL" id="CM017321">
    <property type="protein sequence ID" value="KAE7997945.1"/>
    <property type="molecule type" value="Genomic_DNA"/>
</dbReference>
<sequence length="106" mass="12542">MGAWQAVEFSVQLELRKVVFKRDAVKVVQTIINKELQRGRYSHVVQDIKQSLKGIQAWRIVHTPRETNEVAHWQAKLSLVVEQRYNWIEDYPHCIHDYVFAKQVSV</sequence>
<dbReference type="InterPro" id="IPR002156">
    <property type="entry name" value="RNaseH_domain"/>
</dbReference>